<keyword evidence="3" id="KW-1185">Reference proteome</keyword>
<dbReference type="EMBL" id="LAZP02000226">
    <property type="protein sequence ID" value="PFH59107.1"/>
    <property type="molecule type" value="Genomic_DNA"/>
</dbReference>
<dbReference type="STRING" id="268505.A0A2A9PDX9"/>
<evidence type="ECO:0008006" key="4">
    <source>
        <dbReference type="Google" id="ProtNLM"/>
    </source>
</evidence>
<sequence>MVNLVNIFVAAGAVLASGVSALGKARVHNKCNFSVTAWSVGSKISGPFEIHSGKTFEEGYVQDHVTGGKAIKITQAVDGLNRGDPQTIFAYSLSGDTIFYDLSDAFGDAFTGNRLKVSGNSNACGRIVWLDGTPPAGSQVKSCTSTADVTLTLCA</sequence>
<dbReference type="InterPro" id="IPR006771">
    <property type="entry name" value="CetA-like"/>
</dbReference>
<name>A0A2A9PDX9_OPHUN</name>
<accession>A0A2A9PDX9</accession>
<dbReference type="PANTHER" id="PTHR36195">
    <property type="entry name" value="DOMAIN PROTEIN, PUTATIVE (AFU_ORTHOLOGUE AFUA_5G01990)-RELATED-RELATED"/>
    <property type="match status" value="1"/>
</dbReference>
<dbReference type="PANTHER" id="PTHR36195:SF4">
    <property type="entry name" value="DOMAIN PROTEIN, PUTATIVE (AFU_ORTHOLOGUE AFUA_5G01990)-RELATED"/>
    <property type="match status" value="1"/>
</dbReference>
<reference evidence="2 3" key="1">
    <citation type="journal article" date="2015" name="BMC Genomics">
        <title>Gene expression during zombie ant biting behavior reflects the complexity underlying fungal parasitic behavioral manipulation.</title>
        <authorList>
            <person name="de Bekker C."/>
            <person name="Ohm R.A."/>
            <person name="Loreto R.G."/>
            <person name="Sebastian A."/>
            <person name="Albert I."/>
            <person name="Merrow M."/>
            <person name="Brachmann A."/>
            <person name="Hughes D.P."/>
        </authorList>
    </citation>
    <scope>NUCLEOTIDE SEQUENCE [LARGE SCALE GENOMIC DNA]</scope>
    <source>
        <strain evidence="2 3">SC16a</strain>
    </source>
</reference>
<evidence type="ECO:0000256" key="1">
    <source>
        <dbReference type="SAM" id="SignalP"/>
    </source>
</evidence>
<keyword evidence="1" id="KW-0732">Signal</keyword>
<organism evidence="2 3">
    <name type="scientific">Ophiocordyceps unilateralis</name>
    <name type="common">Zombie-ant fungus</name>
    <name type="synonym">Torrubia unilateralis</name>
    <dbReference type="NCBI Taxonomy" id="268505"/>
    <lineage>
        <taxon>Eukaryota</taxon>
        <taxon>Fungi</taxon>
        <taxon>Dikarya</taxon>
        <taxon>Ascomycota</taxon>
        <taxon>Pezizomycotina</taxon>
        <taxon>Sordariomycetes</taxon>
        <taxon>Hypocreomycetidae</taxon>
        <taxon>Hypocreales</taxon>
        <taxon>Ophiocordycipitaceae</taxon>
        <taxon>Ophiocordyceps</taxon>
    </lineage>
</organism>
<dbReference type="Pfam" id="PF04681">
    <property type="entry name" value="Bys1"/>
    <property type="match status" value="1"/>
</dbReference>
<gene>
    <name evidence="2" type="ORF">XA68_12798</name>
</gene>
<feature type="signal peptide" evidence="1">
    <location>
        <begin position="1"/>
        <end position="16"/>
    </location>
</feature>
<reference evidence="2 3" key="2">
    <citation type="journal article" date="2017" name="Sci. Rep.">
        <title>Ant-infecting Ophiocordyceps genomes reveal a high diversity of potential behavioral manipulation genes and a possible major role for enterotoxins.</title>
        <authorList>
            <person name="de Bekker C."/>
            <person name="Ohm R.A."/>
            <person name="Evans H.C."/>
            <person name="Brachmann A."/>
            <person name="Hughes D.P."/>
        </authorList>
    </citation>
    <scope>NUCLEOTIDE SEQUENCE [LARGE SCALE GENOMIC DNA]</scope>
    <source>
        <strain evidence="2 3">SC16a</strain>
    </source>
</reference>
<dbReference type="Proteomes" id="UP000037136">
    <property type="component" value="Unassembled WGS sequence"/>
</dbReference>
<dbReference type="OrthoDB" id="3682664at2759"/>
<comment type="caution">
    <text evidence="2">The sequence shown here is derived from an EMBL/GenBank/DDBJ whole genome shotgun (WGS) entry which is preliminary data.</text>
</comment>
<evidence type="ECO:0000313" key="2">
    <source>
        <dbReference type="EMBL" id="PFH59107.1"/>
    </source>
</evidence>
<evidence type="ECO:0000313" key="3">
    <source>
        <dbReference type="Proteomes" id="UP000037136"/>
    </source>
</evidence>
<proteinExistence type="predicted"/>
<feature type="chain" id="PRO_5012721720" description="Bys1 family protein" evidence="1">
    <location>
        <begin position="17"/>
        <end position="155"/>
    </location>
</feature>
<dbReference type="AlphaFoldDB" id="A0A2A9PDX9"/>
<protein>
    <recommendedName>
        <fullName evidence="4">Bys1 family protein</fullName>
    </recommendedName>
</protein>